<evidence type="ECO:0000259" key="6">
    <source>
        <dbReference type="Pfam" id="PF00389"/>
    </source>
</evidence>
<protein>
    <submittedName>
        <fullName evidence="8">D-3-phosphoglycerate dehydrogenase</fullName>
    </submittedName>
</protein>
<keyword evidence="4" id="KW-0520">NAD</keyword>
<organism evidence="8 9">
    <name type="scientific">Roseiarcus fermentans</name>
    <dbReference type="NCBI Taxonomy" id="1473586"/>
    <lineage>
        <taxon>Bacteria</taxon>
        <taxon>Pseudomonadati</taxon>
        <taxon>Pseudomonadota</taxon>
        <taxon>Alphaproteobacteria</taxon>
        <taxon>Hyphomicrobiales</taxon>
        <taxon>Roseiarcaceae</taxon>
        <taxon>Roseiarcus</taxon>
    </lineage>
</organism>
<keyword evidence="2" id="KW-0028">Amino-acid biosynthesis</keyword>
<dbReference type="GO" id="GO:0008652">
    <property type="term" value="P:amino acid biosynthetic process"/>
    <property type="evidence" value="ECO:0007669"/>
    <property type="project" value="UniProtKB-KW"/>
</dbReference>
<dbReference type="RefSeq" id="WP_113887184.1">
    <property type="nucleotide sequence ID" value="NZ_QNRK01000001.1"/>
</dbReference>
<dbReference type="PROSITE" id="PS00065">
    <property type="entry name" value="D_2_HYDROXYACID_DH_1"/>
    <property type="match status" value="1"/>
</dbReference>
<comment type="similarity">
    <text evidence="1 5">Belongs to the D-isomer specific 2-hydroxyacid dehydrogenase family.</text>
</comment>
<dbReference type="PANTHER" id="PTHR42789">
    <property type="entry name" value="D-ISOMER SPECIFIC 2-HYDROXYACID DEHYDROGENASE FAMILY PROTEIN (AFU_ORTHOLOGUE AFUA_6G10090)"/>
    <property type="match status" value="1"/>
</dbReference>
<name>A0A366FU11_9HYPH</name>
<feature type="domain" description="D-isomer specific 2-hydroxyacid dehydrogenase catalytic" evidence="6">
    <location>
        <begin position="33"/>
        <end position="323"/>
    </location>
</feature>
<evidence type="ECO:0000259" key="7">
    <source>
        <dbReference type="Pfam" id="PF02826"/>
    </source>
</evidence>
<accession>A0A366FU11</accession>
<dbReference type="SUPFAM" id="SSF51735">
    <property type="entry name" value="NAD(P)-binding Rossmann-fold domains"/>
    <property type="match status" value="1"/>
</dbReference>
<dbReference type="InterPro" id="IPR036291">
    <property type="entry name" value="NAD(P)-bd_dom_sf"/>
</dbReference>
<dbReference type="Gene3D" id="3.40.50.720">
    <property type="entry name" value="NAD(P)-binding Rossmann-like Domain"/>
    <property type="match status" value="2"/>
</dbReference>
<gene>
    <name evidence="8" type="ORF">DFR50_10150</name>
</gene>
<proteinExistence type="inferred from homology"/>
<evidence type="ECO:0000256" key="1">
    <source>
        <dbReference type="ARBA" id="ARBA00005854"/>
    </source>
</evidence>
<dbReference type="OrthoDB" id="9793626at2"/>
<evidence type="ECO:0000313" key="9">
    <source>
        <dbReference type="Proteomes" id="UP000253529"/>
    </source>
</evidence>
<evidence type="ECO:0000256" key="5">
    <source>
        <dbReference type="RuleBase" id="RU003719"/>
    </source>
</evidence>
<dbReference type="Pfam" id="PF02826">
    <property type="entry name" value="2-Hacid_dh_C"/>
    <property type="match status" value="1"/>
</dbReference>
<comment type="caution">
    <text evidence="8">The sequence shown here is derived from an EMBL/GenBank/DDBJ whole genome shotgun (WGS) entry which is preliminary data.</text>
</comment>
<evidence type="ECO:0000313" key="8">
    <source>
        <dbReference type="EMBL" id="RBP18108.1"/>
    </source>
</evidence>
<keyword evidence="9" id="KW-1185">Reference proteome</keyword>
<dbReference type="SUPFAM" id="SSF52283">
    <property type="entry name" value="Formate/glycerate dehydrogenase catalytic domain-like"/>
    <property type="match status" value="1"/>
</dbReference>
<dbReference type="InterPro" id="IPR029752">
    <property type="entry name" value="D-isomer_DH_CS1"/>
</dbReference>
<evidence type="ECO:0000256" key="3">
    <source>
        <dbReference type="ARBA" id="ARBA00023002"/>
    </source>
</evidence>
<dbReference type="GO" id="GO:0051287">
    <property type="term" value="F:NAD binding"/>
    <property type="evidence" value="ECO:0007669"/>
    <property type="project" value="InterPro"/>
</dbReference>
<dbReference type="EMBL" id="QNRK01000001">
    <property type="protein sequence ID" value="RBP18108.1"/>
    <property type="molecule type" value="Genomic_DNA"/>
</dbReference>
<sequence>MTRAKVFAFERNDPSEESLHWLRDRGVEVALGKPMWEKGFKRFSDDEIIAAAQGFDGVIGASGANFNRRVIDALPRLKYIAKFGVGVDSIDVPYATEKGILVANTPVDSQAAPVSEHAIAMMLALRKRLTQWTPAFMAAGGWRADIFCDVIAGSTVGIVGLGRIGAGVARRLVAWEVTLLAYDPFLRQAPAGVELCSLDRLLAESDVVTLHAAPTPENRHLIDAAALARMKRDAILINTGRAWLVDYPALRAALVEGRIGGAGLDVFETEPPDPADVLFTLNNVVVSPHSATWSLSGVMKVGWCAARNMWAMISGEGEAAIVNPDARNNAKI</sequence>
<dbReference type="InterPro" id="IPR006139">
    <property type="entry name" value="D-isomer_2_OHA_DH_cat_dom"/>
</dbReference>
<reference evidence="8 9" key="1">
    <citation type="submission" date="2018-06" db="EMBL/GenBank/DDBJ databases">
        <title>Genomic Encyclopedia of Type Strains, Phase IV (KMG-IV): sequencing the most valuable type-strain genomes for metagenomic binning, comparative biology and taxonomic classification.</title>
        <authorList>
            <person name="Goeker M."/>
        </authorList>
    </citation>
    <scope>NUCLEOTIDE SEQUENCE [LARGE SCALE GENOMIC DNA]</scope>
    <source>
        <strain evidence="8 9">DSM 24875</strain>
    </source>
</reference>
<dbReference type="Pfam" id="PF00389">
    <property type="entry name" value="2-Hacid_dh"/>
    <property type="match status" value="1"/>
</dbReference>
<dbReference type="InterPro" id="IPR050857">
    <property type="entry name" value="D-2-hydroxyacid_DH"/>
</dbReference>
<feature type="domain" description="D-isomer specific 2-hydroxyacid dehydrogenase NAD-binding" evidence="7">
    <location>
        <begin position="119"/>
        <end position="291"/>
    </location>
</feature>
<evidence type="ECO:0000256" key="2">
    <source>
        <dbReference type="ARBA" id="ARBA00022605"/>
    </source>
</evidence>
<dbReference type="AlphaFoldDB" id="A0A366FU11"/>
<dbReference type="GO" id="GO:0016616">
    <property type="term" value="F:oxidoreductase activity, acting on the CH-OH group of donors, NAD or NADP as acceptor"/>
    <property type="evidence" value="ECO:0007669"/>
    <property type="project" value="InterPro"/>
</dbReference>
<dbReference type="PANTHER" id="PTHR42789:SF1">
    <property type="entry name" value="D-ISOMER SPECIFIC 2-HYDROXYACID DEHYDROGENASE FAMILY PROTEIN (AFU_ORTHOLOGUE AFUA_6G10090)"/>
    <property type="match status" value="1"/>
</dbReference>
<dbReference type="Proteomes" id="UP000253529">
    <property type="component" value="Unassembled WGS sequence"/>
</dbReference>
<dbReference type="InterPro" id="IPR006140">
    <property type="entry name" value="D-isomer_DH_NAD-bd"/>
</dbReference>
<keyword evidence="3 5" id="KW-0560">Oxidoreductase</keyword>
<evidence type="ECO:0000256" key="4">
    <source>
        <dbReference type="ARBA" id="ARBA00023027"/>
    </source>
</evidence>